<dbReference type="FunFam" id="3.40.309.10:FF:000012">
    <property type="entry name" value="Betaine aldehyde dehydrogenase"/>
    <property type="match status" value="1"/>
</dbReference>
<dbReference type="InterPro" id="IPR016162">
    <property type="entry name" value="Ald_DH_N"/>
</dbReference>
<dbReference type="SUPFAM" id="SSF53720">
    <property type="entry name" value="ALDH-like"/>
    <property type="match status" value="1"/>
</dbReference>
<dbReference type="Gene3D" id="3.40.309.10">
    <property type="entry name" value="Aldehyde Dehydrogenase, Chain A, domain 2"/>
    <property type="match status" value="1"/>
</dbReference>
<dbReference type="PANTHER" id="PTHR11699">
    <property type="entry name" value="ALDEHYDE DEHYDROGENASE-RELATED"/>
    <property type="match status" value="1"/>
</dbReference>
<dbReference type="FunFam" id="3.40.605.10:FF:000050">
    <property type="entry name" value="Aldehyde dehydrogenase, mitochondrial"/>
    <property type="match status" value="1"/>
</dbReference>
<feature type="domain" description="Aldehyde dehydrogenase" evidence="5">
    <location>
        <begin position="68"/>
        <end position="528"/>
    </location>
</feature>
<accession>A0AA39PGA7</accession>
<dbReference type="Pfam" id="PF00171">
    <property type="entry name" value="Aldedh"/>
    <property type="match status" value="1"/>
</dbReference>
<dbReference type="InterPro" id="IPR015590">
    <property type="entry name" value="Aldehyde_DH_dom"/>
</dbReference>
<dbReference type="EMBL" id="JAUEPR010000006">
    <property type="protein sequence ID" value="KAK0483730.1"/>
    <property type="molecule type" value="Genomic_DNA"/>
</dbReference>
<comment type="caution">
    <text evidence="6">The sequence shown here is derived from an EMBL/GenBank/DDBJ whole genome shotgun (WGS) entry which is preliminary data.</text>
</comment>
<evidence type="ECO:0000256" key="4">
    <source>
        <dbReference type="RuleBase" id="RU003345"/>
    </source>
</evidence>
<name>A0AA39PGA7_9AGAR</name>
<dbReference type="Proteomes" id="UP001175227">
    <property type="component" value="Unassembled WGS sequence"/>
</dbReference>
<evidence type="ECO:0000256" key="3">
    <source>
        <dbReference type="PROSITE-ProRule" id="PRU10007"/>
    </source>
</evidence>
<evidence type="ECO:0000256" key="2">
    <source>
        <dbReference type="ARBA" id="ARBA00023002"/>
    </source>
</evidence>
<evidence type="ECO:0000313" key="6">
    <source>
        <dbReference type="EMBL" id="KAK0483730.1"/>
    </source>
</evidence>
<dbReference type="FunFam" id="3.40.605.10:FF:000026">
    <property type="entry name" value="Aldehyde dehydrogenase, putative"/>
    <property type="match status" value="1"/>
</dbReference>
<keyword evidence="2 4" id="KW-0560">Oxidoreductase</keyword>
<reference evidence="6" key="1">
    <citation type="submission" date="2023-06" db="EMBL/GenBank/DDBJ databases">
        <authorList>
            <consortium name="Lawrence Berkeley National Laboratory"/>
            <person name="Ahrendt S."/>
            <person name="Sahu N."/>
            <person name="Indic B."/>
            <person name="Wong-Bajracharya J."/>
            <person name="Merenyi Z."/>
            <person name="Ke H.-M."/>
            <person name="Monk M."/>
            <person name="Kocsube S."/>
            <person name="Drula E."/>
            <person name="Lipzen A."/>
            <person name="Balint B."/>
            <person name="Henrissat B."/>
            <person name="Andreopoulos B."/>
            <person name="Martin F.M."/>
            <person name="Harder C.B."/>
            <person name="Rigling D."/>
            <person name="Ford K.L."/>
            <person name="Foster G.D."/>
            <person name="Pangilinan J."/>
            <person name="Papanicolaou A."/>
            <person name="Barry K."/>
            <person name="LaButti K."/>
            <person name="Viragh M."/>
            <person name="Koriabine M."/>
            <person name="Yan M."/>
            <person name="Riley R."/>
            <person name="Champramary S."/>
            <person name="Plett K.L."/>
            <person name="Tsai I.J."/>
            <person name="Slot J."/>
            <person name="Sipos G."/>
            <person name="Plett J."/>
            <person name="Nagy L.G."/>
            <person name="Grigoriev I.V."/>
        </authorList>
    </citation>
    <scope>NUCLEOTIDE SEQUENCE</scope>
    <source>
        <strain evidence="6">ICMP 16352</strain>
    </source>
</reference>
<dbReference type="CDD" id="cd07091">
    <property type="entry name" value="ALDH_F1-2_Ald2-like"/>
    <property type="match status" value="1"/>
</dbReference>
<dbReference type="PROSITE" id="PS00070">
    <property type="entry name" value="ALDEHYDE_DEHYDR_CYS"/>
    <property type="match status" value="1"/>
</dbReference>
<comment type="similarity">
    <text evidence="1 4">Belongs to the aldehyde dehydrogenase family.</text>
</comment>
<keyword evidence="7" id="KW-1185">Reference proteome</keyword>
<dbReference type="Gene3D" id="3.40.605.10">
    <property type="entry name" value="Aldehyde Dehydrogenase, Chain A, domain 1"/>
    <property type="match status" value="1"/>
</dbReference>
<dbReference type="InterPro" id="IPR029510">
    <property type="entry name" value="Ald_DH_CS_GLU"/>
</dbReference>
<protein>
    <submittedName>
        <fullName evidence="6">Aldehyde dehydrogenase</fullName>
    </submittedName>
</protein>
<evidence type="ECO:0000313" key="7">
    <source>
        <dbReference type="Proteomes" id="UP001175227"/>
    </source>
</evidence>
<dbReference type="GO" id="GO:0004030">
    <property type="term" value="F:aldehyde dehydrogenase [NAD(P)+] activity"/>
    <property type="evidence" value="ECO:0007669"/>
    <property type="project" value="UniProtKB-ARBA"/>
</dbReference>
<organism evidence="6 7">
    <name type="scientific">Armillaria novae-zelandiae</name>
    <dbReference type="NCBI Taxonomy" id="153914"/>
    <lineage>
        <taxon>Eukaryota</taxon>
        <taxon>Fungi</taxon>
        <taxon>Dikarya</taxon>
        <taxon>Basidiomycota</taxon>
        <taxon>Agaricomycotina</taxon>
        <taxon>Agaricomycetes</taxon>
        <taxon>Agaricomycetidae</taxon>
        <taxon>Agaricales</taxon>
        <taxon>Marasmiineae</taxon>
        <taxon>Physalacriaceae</taxon>
        <taxon>Armillaria</taxon>
    </lineage>
</organism>
<evidence type="ECO:0000259" key="5">
    <source>
        <dbReference type="Pfam" id="PF00171"/>
    </source>
</evidence>
<dbReference type="PROSITE" id="PS00687">
    <property type="entry name" value="ALDEHYDE_DEHYDR_GLU"/>
    <property type="match status" value="1"/>
</dbReference>
<dbReference type="InterPro" id="IPR016163">
    <property type="entry name" value="Ald_DH_C"/>
</dbReference>
<dbReference type="InterPro" id="IPR016161">
    <property type="entry name" value="Ald_DH/histidinol_DH"/>
</dbReference>
<proteinExistence type="inferred from homology"/>
<dbReference type="AlphaFoldDB" id="A0AA39PGA7"/>
<dbReference type="InterPro" id="IPR016160">
    <property type="entry name" value="Ald_DH_CS_CYS"/>
</dbReference>
<feature type="active site" evidence="3">
    <location>
        <position position="303"/>
    </location>
</feature>
<sequence>MLTRPTRWMLLRQAEPCIKNRDTNYFSQRRSHSQMPSTFTYTFDTPLYKGKSTLNTGLFINGEFVDPVDDAKIDVVNPSTGKVITSVSAGSDKDVDIAVRAAKQAYKTSWGLKVPGTVRGRMLGKLADLIEKNADEFAALEALNVGKPFVIARMADVASTIETIRYYAGWADKIQGKVIETNDKKLSYTRHEPYGVVGQIVPWNYPLSMVSWKIGPALATGNVIVLKPSELTPLTALKLAGLCNEAGFPPGVINIVNGYGHTVGQAISEHPVIEKIAFTGSTATGRKIQVASAMSNLKTVTLELGGKSPNIIFDDADLEQAVKWATQSIFGNMGQNCNAGSRIFVQEGIYDKFLPMFTETARSLQSATGDPFQPSTKHGPQVSQTQFNRVMGYIDSAKTDGANVHIGGSRHGSEGYFIQPTIVTECTPDMKIVQEEVFGPVAAVIKFKTEEEVIEMANDTVYGLSSAVFTESSSRAVRVAHALEAGQAFVNCLNSVEKNMPFGGYKQSGIGRELGEYAIDMYTQVKAVHINVGLKL</sequence>
<evidence type="ECO:0000256" key="1">
    <source>
        <dbReference type="ARBA" id="ARBA00009986"/>
    </source>
</evidence>
<gene>
    <name evidence="6" type="ORF">IW261DRAFT_1464835</name>
</gene>